<dbReference type="EMBL" id="JAQQBZ010000007">
    <property type="protein sequence ID" value="MFM0593985.1"/>
    <property type="molecule type" value="Genomic_DNA"/>
</dbReference>
<sequence length="132" mass="14909">MSIDISTINDWMFNQHVHVNPFVWTGKAAAFARYVAMCEHFDEPPVAEADFWPTVTALLADDPWSAVLLVSHRDVIHLGIDDVLPLRELDALSDPFDPPSFVVLPSSKRPRENSLTALTRERPAPPAWHVER</sequence>
<evidence type="ECO:0000313" key="3">
    <source>
        <dbReference type="Proteomes" id="UP001629367"/>
    </source>
</evidence>
<keyword evidence="3" id="KW-1185">Reference proteome</keyword>
<name>A0ABW9D799_9BURK</name>
<accession>A0ABW9D799</accession>
<dbReference type="RefSeq" id="WP_408212434.1">
    <property type="nucleotide sequence ID" value="NZ_JAQQBZ010000007.1"/>
</dbReference>
<feature type="compositionally biased region" description="Basic and acidic residues" evidence="1">
    <location>
        <begin position="119"/>
        <end position="132"/>
    </location>
</feature>
<organism evidence="2 3">
    <name type="scientific">Paraburkholderia dilworthii</name>
    <dbReference type="NCBI Taxonomy" id="948106"/>
    <lineage>
        <taxon>Bacteria</taxon>
        <taxon>Pseudomonadati</taxon>
        <taxon>Pseudomonadota</taxon>
        <taxon>Betaproteobacteria</taxon>
        <taxon>Burkholderiales</taxon>
        <taxon>Burkholderiaceae</taxon>
        <taxon>Paraburkholderia</taxon>
    </lineage>
</organism>
<comment type="caution">
    <text evidence="2">The sequence shown here is derived from an EMBL/GenBank/DDBJ whole genome shotgun (WGS) entry which is preliminary data.</text>
</comment>
<reference evidence="2 3" key="1">
    <citation type="journal article" date="2024" name="Chem. Sci.">
        <title>Discovery of megapolipeptins by genome mining of a Burkholderiales bacteria collection.</title>
        <authorList>
            <person name="Paulo B.S."/>
            <person name="Recchia M.J.J."/>
            <person name="Lee S."/>
            <person name="Fergusson C.H."/>
            <person name="Romanowski S.B."/>
            <person name="Hernandez A."/>
            <person name="Krull N."/>
            <person name="Liu D.Y."/>
            <person name="Cavanagh H."/>
            <person name="Bos A."/>
            <person name="Gray C.A."/>
            <person name="Murphy B.T."/>
            <person name="Linington R.G."/>
            <person name="Eustaquio A.S."/>
        </authorList>
    </citation>
    <scope>NUCLEOTIDE SEQUENCE [LARGE SCALE GENOMIC DNA]</scope>
    <source>
        <strain evidence="2 3">RL17-335-BIF-A</strain>
    </source>
</reference>
<feature type="region of interest" description="Disordered" evidence="1">
    <location>
        <begin position="104"/>
        <end position="132"/>
    </location>
</feature>
<evidence type="ECO:0000313" key="2">
    <source>
        <dbReference type="EMBL" id="MFM0593985.1"/>
    </source>
</evidence>
<gene>
    <name evidence="2" type="ORF">PQQ68_13240</name>
</gene>
<protein>
    <submittedName>
        <fullName evidence="2">Uncharacterized protein</fullName>
    </submittedName>
</protein>
<dbReference type="Proteomes" id="UP001629367">
    <property type="component" value="Unassembled WGS sequence"/>
</dbReference>
<proteinExistence type="predicted"/>
<evidence type="ECO:0000256" key="1">
    <source>
        <dbReference type="SAM" id="MobiDB-lite"/>
    </source>
</evidence>